<accession>A0A9P0HAV9</accession>
<dbReference type="EMBL" id="OV725080">
    <property type="protein sequence ID" value="CAH1398507.1"/>
    <property type="molecule type" value="Genomic_DNA"/>
</dbReference>
<organism evidence="2 3">
    <name type="scientific">Nezara viridula</name>
    <name type="common">Southern green stink bug</name>
    <name type="synonym">Cimex viridulus</name>
    <dbReference type="NCBI Taxonomy" id="85310"/>
    <lineage>
        <taxon>Eukaryota</taxon>
        <taxon>Metazoa</taxon>
        <taxon>Ecdysozoa</taxon>
        <taxon>Arthropoda</taxon>
        <taxon>Hexapoda</taxon>
        <taxon>Insecta</taxon>
        <taxon>Pterygota</taxon>
        <taxon>Neoptera</taxon>
        <taxon>Paraneoptera</taxon>
        <taxon>Hemiptera</taxon>
        <taxon>Heteroptera</taxon>
        <taxon>Panheteroptera</taxon>
        <taxon>Pentatomomorpha</taxon>
        <taxon>Pentatomoidea</taxon>
        <taxon>Pentatomidae</taxon>
        <taxon>Pentatominae</taxon>
        <taxon>Nezara</taxon>
    </lineage>
</organism>
<dbReference type="PRINTS" id="PR00419">
    <property type="entry name" value="ADXRDTASE"/>
</dbReference>
<dbReference type="InterPro" id="IPR036188">
    <property type="entry name" value="FAD/NAD-bd_sf"/>
</dbReference>
<dbReference type="InterPro" id="IPR050281">
    <property type="entry name" value="Flavin_monoamine_oxidase"/>
</dbReference>
<protein>
    <recommendedName>
        <fullName evidence="1">Amine oxidase domain-containing protein</fullName>
    </recommendedName>
</protein>
<dbReference type="Proteomes" id="UP001152798">
    <property type="component" value="Chromosome 4"/>
</dbReference>
<dbReference type="SUPFAM" id="SSF54373">
    <property type="entry name" value="FAD-linked reductases, C-terminal domain"/>
    <property type="match status" value="1"/>
</dbReference>
<dbReference type="OrthoDB" id="5046242at2759"/>
<evidence type="ECO:0000259" key="1">
    <source>
        <dbReference type="Pfam" id="PF01593"/>
    </source>
</evidence>
<dbReference type="Pfam" id="PF01593">
    <property type="entry name" value="Amino_oxidase"/>
    <property type="match status" value="1"/>
</dbReference>
<dbReference type="Gene3D" id="3.50.50.60">
    <property type="entry name" value="FAD/NAD(P)-binding domain"/>
    <property type="match status" value="1"/>
</dbReference>
<dbReference type="GO" id="GO:0046592">
    <property type="term" value="F:polyamine oxidase activity"/>
    <property type="evidence" value="ECO:0007669"/>
    <property type="project" value="TreeGrafter"/>
</dbReference>
<evidence type="ECO:0000313" key="3">
    <source>
        <dbReference type="Proteomes" id="UP001152798"/>
    </source>
</evidence>
<dbReference type="PANTHER" id="PTHR10742:SF416">
    <property type="entry name" value="SPERMINE OXIDASE"/>
    <property type="match status" value="1"/>
</dbReference>
<dbReference type="AlphaFoldDB" id="A0A9P0HAV9"/>
<reference evidence="2" key="1">
    <citation type="submission" date="2022-01" db="EMBL/GenBank/DDBJ databases">
        <authorList>
            <person name="King R."/>
        </authorList>
    </citation>
    <scope>NUCLEOTIDE SEQUENCE</scope>
</reference>
<feature type="domain" description="Amine oxidase" evidence="1">
    <location>
        <begin position="19"/>
        <end position="395"/>
    </location>
</feature>
<name>A0A9P0HAV9_NEZVI</name>
<sequence length="426" mass="47291">MYESQVIDDLEVVVIGAGIAGLAAATTLHGSGVKNIAILEAQPEPGGRIKSVQFGSGFVDLGAQWFHGTKNDLCQIAKENGFLHSTNSFEGLGNYYSSGGKVVSAKVVDNVSNVIAEALSKLENITSEDDIPDSVGEYLTNEFETYINKICDTEENIKLKRQVFDWHLRFQVIDNACTDLWTLSAKYFGKYQFCGGDDYVNLKCGFSKVIDHLASELPPGILRTSCPVKVIKWKKRDSHSSKDICEIVTENGDIFHCEHVMVTCSVGFLKENWSMFDPPLPLSYLKGFNCIGFDTLNKVYLEYDECWWGSLEGIQFVWDSAKRKKMLEGDDTLWTCDLTGFDPVVGLPNVLVGWVGGEGAVLMEAFSADLIGQHCTQVLREITGNTEIPIPKRCTSMHPYFLLVRPYTGPATLQHTGHLSLERNKL</sequence>
<keyword evidence="3" id="KW-1185">Reference proteome</keyword>
<evidence type="ECO:0000313" key="2">
    <source>
        <dbReference type="EMBL" id="CAH1398507.1"/>
    </source>
</evidence>
<dbReference type="SUPFAM" id="SSF51905">
    <property type="entry name" value="FAD/NAD(P)-binding domain"/>
    <property type="match status" value="1"/>
</dbReference>
<dbReference type="Gene3D" id="3.90.660.10">
    <property type="match status" value="1"/>
</dbReference>
<gene>
    <name evidence="2" type="ORF">NEZAVI_LOCUS8139</name>
</gene>
<dbReference type="PANTHER" id="PTHR10742">
    <property type="entry name" value="FLAVIN MONOAMINE OXIDASE"/>
    <property type="match status" value="1"/>
</dbReference>
<proteinExistence type="predicted"/>
<dbReference type="InterPro" id="IPR002937">
    <property type="entry name" value="Amino_oxidase"/>
</dbReference>